<dbReference type="Proteomes" id="UP000183954">
    <property type="component" value="Unassembled WGS sequence"/>
</dbReference>
<dbReference type="OrthoDB" id="2041235at2"/>
<gene>
    <name evidence="1" type="ORF">SAMN02746098_01948</name>
</gene>
<keyword evidence="2" id="KW-1185">Reference proteome</keyword>
<dbReference type="AlphaFoldDB" id="A0A1M5XDA2"/>
<evidence type="ECO:0000313" key="2">
    <source>
        <dbReference type="Proteomes" id="UP000183954"/>
    </source>
</evidence>
<sequence length="47" mass="5503">MKKHADAEVLEIFDKDVESGKIELVTDTYLREIGMFVMILLMPQEKF</sequence>
<dbReference type="STRING" id="1121420.SAMN02746098_01948"/>
<dbReference type="EMBL" id="FQXJ01000006">
    <property type="protein sequence ID" value="SHH97739.1"/>
    <property type="molecule type" value="Genomic_DNA"/>
</dbReference>
<proteinExistence type="predicted"/>
<name>A0A1M5XDA2_9FIRM</name>
<evidence type="ECO:0000313" key="1">
    <source>
        <dbReference type="EMBL" id="SHH97739.1"/>
    </source>
</evidence>
<organism evidence="1 2">
    <name type="scientific">Desulfosporosinus lacus DSM 15449</name>
    <dbReference type="NCBI Taxonomy" id="1121420"/>
    <lineage>
        <taxon>Bacteria</taxon>
        <taxon>Bacillati</taxon>
        <taxon>Bacillota</taxon>
        <taxon>Clostridia</taxon>
        <taxon>Eubacteriales</taxon>
        <taxon>Desulfitobacteriaceae</taxon>
        <taxon>Desulfosporosinus</taxon>
    </lineage>
</organism>
<reference evidence="2" key="1">
    <citation type="submission" date="2016-11" db="EMBL/GenBank/DDBJ databases">
        <authorList>
            <person name="Varghese N."/>
            <person name="Submissions S."/>
        </authorList>
    </citation>
    <scope>NUCLEOTIDE SEQUENCE [LARGE SCALE GENOMIC DNA]</scope>
    <source>
        <strain evidence="2">DSM 15449</strain>
    </source>
</reference>
<protein>
    <submittedName>
        <fullName evidence="1">Uncharacterized protein</fullName>
    </submittedName>
</protein>
<accession>A0A1M5XDA2</accession>
<dbReference type="RefSeq" id="WP_159436926.1">
    <property type="nucleotide sequence ID" value="NZ_FQXJ01000006.1"/>
</dbReference>